<dbReference type="InterPro" id="IPR018060">
    <property type="entry name" value="HTH_AraC"/>
</dbReference>
<gene>
    <name evidence="5" type="primary">rhaS_1</name>
    <name evidence="5" type="ORF">SAMEA4364220_00763</name>
</gene>
<dbReference type="GeneID" id="78506788"/>
<reference evidence="5 6" key="1">
    <citation type="submission" date="2017-06" db="EMBL/GenBank/DDBJ databases">
        <authorList>
            <consortium name="Pathogen Informatics"/>
        </authorList>
    </citation>
    <scope>NUCLEOTIDE SEQUENCE [LARGE SCALE GENOMIC DNA]</scope>
    <source>
        <strain evidence="5 6">NCTC10570</strain>
    </source>
</reference>
<dbReference type="SUPFAM" id="SSF46689">
    <property type="entry name" value="Homeodomain-like"/>
    <property type="match status" value="2"/>
</dbReference>
<dbReference type="SUPFAM" id="SSF51215">
    <property type="entry name" value="Regulatory protein AraC"/>
    <property type="match status" value="1"/>
</dbReference>
<dbReference type="Gene3D" id="1.10.10.60">
    <property type="entry name" value="Homeodomain-like"/>
    <property type="match status" value="2"/>
</dbReference>
<protein>
    <submittedName>
        <fullName evidence="5">L-rhamnose operon regulatory protein rhaS</fullName>
    </submittedName>
</protein>
<keyword evidence="6" id="KW-1185">Reference proteome</keyword>
<dbReference type="GO" id="GO:0043565">
    <property type="term" value="F:sequence-specific DNA binding"/>
    <property type="evidence" value="ECO:0007669"/>
    <property type="project" value="InterPro"/>
</dbReference>
<dbReference type="SMART" id="SM00342">
    <property type="entry name" value="HTH_ARAC"/>
    <property type="match status" value="1"/>
</dbReference>
<dbReference type="Proteomes" id="UP000215383">
    <property type="component" value="Chromosome 1"/>
</dbReference>
<dbReference type="Pfam" id="PF12833">
    <property type="entry name" value="HTH_18"/>
    <property type="match status" value="1"/>
</dbReference>
<sequence>MQYEKKGYLTSYLKIFHLKDIQKLKFKAHYHEFDKIILFLSGKVTYVIEAQSYQLFPYDMIFVPHNSVHYPIVDENTQYERIVIYINPGFLEKQSSTDSNLAHCFNYAKQNHSYVMHLDNIETNDILLQLNKLEASFKDTAFANKIYTKIIFLEFMILLNRAIINDNKNINTKHLVSYDENILAVLNFINQNLYSELNIEQIAKQFFVSKYYLMRRFKSKTGYSIHQYILNKRLLAAKEYIKNGKPLTQICFDCGFKDYSVFCRSFKTAFKQSPREFKKSITTTSNDYKEVQIND</sequence>
<dbReference type="AlphaFoldDB" id="A0A239TI23"/>
<dbReference type="InterPro" id="IPR037923">
    <property type="entry name" value="HTH-like"/>
</dbReference>
<dbReference type="PROSITE" id="PS00041">
    <property type="entry name" value="HTH_ARAC_FAMILY_1"/>
    <property type="match status" value="1"/>
</dbReference>
<dbReference type="eggNOG" id="COG2207">
    <property type="taxonomic scope" value="Bacteria"/>
</dbReference>
<dbReference type="PANTHER" id="PTHR43280">
    <property type="entry name" value="ARAC-FAMILY TRANSCRIPTIONAL REGULATOR"/>
    <property type="match status" value="1"/>
</dbReference>
<accession>A0A239TI23</accession>
<dbReference type="eggNOG" id="COG1917">
    <property type="taxonomic scope" value="Bacteria"/>
</dbReference>
<evidence type="ECO:0000256" key="3">
    <source>
        <dbReference type="ARBA" id="ARBA00023163"/>
    </source>
</evidence>
<name>A0A239TI23_9FIRM</name>
<dbReference type="Gene3D" id="2.60.120.10">
    <property type="entry name" value="Jelly Rolls"/>
    <property type="match status" value="1"/>
</dbReference>
<proteinExistence type="predicted"/>
<evidence type="ECO:0000313" key="5">
    <source>
        <dbReference type="EMBL" id="SNU97471.1"/>
    </source>
</evidence>
<keyword evidence="3" id="KW-0804">Transcription</keyword>
<dbReference type="PROSITE" id="PS01124">
    <property type="entry name" value="HTH_ARAC_FAMILY_2"/>
    <property type="match status" value="1"/>
</dbReference>
<dbReference type="RefSeq" id="WP_027889597.1">
    <property type="nucleotide sequence ID" value="NZ_JACJJR010000006.1"/>
</dbReference>
<evidence type="ECO:0000313" key="6">
    <source>
        <dbReference type="Proteomes" id="UP000215383"/>
    </source>
</evidence>
<organism evidence="5 6">
    <name type="scientific">Megamonas hypermegale</name>
    <dbReference type="NCBI Taxonomy" id="158847"/>
    <lineage>
        <taxon>Bacteria</taxon>
        <taxon>Bacillati</taxon>
        <taxon>Bacillota</taxon>
        <taxon>Negativicutes</taxon>
        <taxon>Selenomonadales</taxon>
        <taxon>Selenomonadaceae</taxon>
        <taxon>Megamonas</taxon>
    </lineage>
</organism>
<dbReference type="Pfam" id="PF02311">
    <property type="entry name" value="AraC_binding"/>
    <property type="match status" value="1"/>
</dbReference>
<keyword evidence="2" id="KW-0238">DNA-binding</keyword>
<dbReference type="GO" id="GO:0003700">
    <property type="term" value="F:DNA-binding transcription factor activity"/>
    <property type="evidence" value="ECO:0007669"/>
    <property type="project" value="InterPro"/>
</dbReference>
<evidence type="ECO:0000259" key="4">
    <source>
        <dbReference type="PROSITE" id="PS01124"/>
    </source>
</evidence>
<evidence type="ECO:0000256" key="1">
    <source>
        <dbReference type="ARBA" id="ARBA00023015"/>
    </source>
</evidence>
<dbReference type="InterPro" id="IPR018062">
    <property type="entry name" value="HTH_AraC-typ_CS"/>
</dbReference>
<feature type="domain" description="HTH araC/xylS-type" evidence="4">
    <location>
        <begin position="183"/>
        <end position="280"/>
    </location>
</feature>
<evidence type="ECO:0000256" key="2">
    <source>
        <dbReference type="ARBA" id="ARBA00023125"/>
    </source>
</evidence>
<dbReference type="InterPro" id="IPR009057">
    <property type="entry name" value="Homeodomain-like_sf"/>
</dbReference>
<dbReference type="PANTHER" id="PTHR43280:SF34">
    <property type="entry name" value="ARAC-FAMILY TRANSCRIPTIONAL REGULATOR"/>
    <property type="match status" value="1"/>
</dbReference>
<dbReference type="InterPro" id="IPR003313">
    <property type="entry name" value="AraC-bd"/>
</dbReference>
<dbReference type="EMBL" id="LT906446">
    <property type="protein sequence ID" value="SNU97471.1"/>
    <property type="molecule type" value="Genomic_DNA"/>
</dbReference>
<keyword evidence="1" id="KW-0805">Transcription regulation</keyword>
<dbReference type="InterPro" id="IPR014710">
    <property type="entry name" value="RmlC-like_jellyroll"/>
</dbReference>